<organism evidence="1 2">
    <name type="scientific">Bauhinia variegata</name>
    <name type="common">Purple orchid tree</name>
    <name type="synonym">Phanera variegata</name>
    <dbReference type="NCBI Taxonomy" id="167791"/>
    <lineage>
        <taxon>Eukaryota</taxon>
        <taxon>Viridiplantae</taxon>
        <taxon>Streptophyta</taxon>
        <taxon>Embryophyta</taxon>
        <taxon>Tracheophyta</taxon>
        <taxon>Spermatophyta</taxon>
        <taxon>Magnoliopsida</taxon>
        <taxon>eudicotyledons</taxon>
        <taxon>Gunneridae</taxon>
        <taxon>Pentapetalae</taxon>
        <taxon>rosids</taxon>
        <taxon>fabids</taxon>
        <taxon>Fabales</taxon>
        <taxon>Fabaceae</taxon>
        <taxon>Cercidoideae</taxon>
        <taxon>Cercideae</taxon>
        <taxon>Bauhiniinae</taxon>
        <taxon>Bauhinia</taxon>
    </lineage>
</organism>
<gene>
    <name evidence="1" type="ORF">L6164_004970</name>
</gene>
<comment type="caution">
    <text evidence="1">The sequence shown here is derived from an EMBL/GenBank/DDBJ whole genome shotgun (WGS) entry which is preliminary data.</text>
</comment>
<reference evidence="1 2" key="1">
    <citation type="journal article" date="2022" name="DNA Res.">
        <title>Chromosomal-level genome assembly of the orchid tree Bauhinia variegata (Leguminosae; Cercidoideae) supports the allotetraploid origin hypothesis of Bauhinia.</title>
        <authorList>
            <person name="Zhong Y."/>
            <person name="Chen Y."/>
            <person name="Zheng D."/>
            <person name="Pang J."/>
            <person name="Liu Y."/>
            <person name="Luo S."/>
            <person name="Meng S."/>
            <person name="Qian L."/>
            <person name="Wei D."/>
            <person name="Dai S."/>
            <person name="Zhou R."/>
        </authorList>
    </citation>
    <scope>NUCLEOTIDE SEQUENCE [LARGE SCALE GENOMIC DNA]</scope>
    <source>
        <strain evidence="1">BV-YZ2020</strain>
    </source>
</reference>
<evidence type="ECO:0000313" key="1">
    <source>
        <dbReference type="EMBL" id="KAI4350521.1"/>
    </source>
</evidence>
<sequence>MVDEAWASPGSVLDLFLQSFKVGEGTLRFLNHLVIITMDAQAFAYCSSLHSHCIHPSTFADCFAPRIPNHNTLSWKRNNVLLDVIKLDYNIIFTEADVMWLRSPLSNFKPNPELSISCKVAGDGNGHTDYVQDGGLFFLKSDEITSQFLQQWRLMKFLYPNPQVDESPCETITWNQDLVNWLGFRVNFVDTSYFGGFCHLNENRLGDVYTMHANCCDGLQSKVHDLRLLLEDWINFRAQSSQNNTSKPMVLQWRTPQQCRG</sequence>
<evidence type="ECO:0000313" key="2">
    <source>
        <dbReference type="Proteomes" id="UP000828941"/>
    </source>
</evidence>
<proteinExistence type="predicted"/>
<name>A0ACB9PSE0_BAUVA</name>
<dbReference type="EMBL" id="CM039428">
    <property type="protein sequence ID" value="KAI4350521.1"/>
    <property type="molecule type" value="Genomic_DNA"/>
</dbReference>
<dbReference type="Proteomes" id="UP000828941">
    <property type="component" value="Chromosome 3"/>
</dbReference>
<protein>
    <submittedName>
        <fullName evidence="1">Uncharacterized protein</fullName>
    </submittedName>
</protein>
<accession>A0ACB9PSE0</accession>
<keyword evidence="2" id="KW-1185">Reference proteome</keyword>